<sequence length="307" mass="33861">MRSAKPMIQADQAAGLRHMFSAMAQSAAPQSVIQTATLPHVTIVHSCSASPTLPHLILAAAQMLRQQQQRVLMVEACPSSLVNLASAAGITTRYDLLHLLEGDKPYHQVSTPLTSGVTLMMAARGLPALLQTPNGIRDWLQAFTVLPDCPDQILLHIPHLPAVWHSRALLQLCQGLLQTLGPKRLRLISAADTHVSQGDRQGLPFYEKLSQSGVSVDYWVLEPQRLSQKASKTQENRHASQEKSAFFLKKPPAGLESPRIIPYHPYWLDWQVSPGSLTFPASFSAFFGQSQQQICAWLRSVFVPVSR</sequence>
<dbReference type="OrthoDB" id="5296586at2"/>
<accession>A0A368L3P4</accession>
<dbReference type="AlphaFoldDB" id="A0A368L3P4"/>
<organism evidence="1 2">
    <name type="scientific">Parvibium lacunae</name>
    <dbReference type="NCBI Taxonomy" id="1888893"/>
    <lineage>
        <taxon>Bacteria</taxon>
        <taxon>Pseudomonadati</taxon>
        <taxon>Pseudomonadota</taxon>
        <taxon>Betaproteobacteria</taxon>
        <taxon>Burkholderiales</taxon>
        <taxon>Alcaligenaceae</taxon>
        <taxon>Parvibium</taxon>
    </lineage>
</organism>
<reference evidence="1 2" key="1">
    <citation type="journal article" date="2018" name="Int. J. Syst. Evol. Microbiol.">
        <title>Parvibium lacunae gen. nov., sp. nov., a new member of the family Alcaligenaceae isolated from a freshwater pond.</title>
        <authorList>
            <person name="Chen W.M."/>
            <person name="Xie P.B."/>
            <person name="Hsu M.Y."/>
            <person name="Sheu S.Y."/>
        </authorList>
    </citation>
    <scope>NUCLEOTIDE SEQUENCE [LARGE SCALE GENOMIC DNA]</scope>
    <source>
        <strain evidence="1 2">KMB9</strain>
    </source>
</reference>
<name>A0A368L3P4_9BURK</name>
<protein>
    <submittedName>
        <fullName evidence="1">Uncharacterized protein</fullName>
    </submittedName>
</protein>
<dbReference type="EMBL" id="QPGB01000002">
    <property type="protein sequence ID" value="RCS58208.1"/>
    <property type="molecule type" value="Genomic_DNA"/>
</dbReference>
<evidence type="ECO:0000313" key="1">
    <source>
        <dbReference type="EMBL" id="RCS58208.1"/>
    </source>
</evidence>
<dbReference type="RefSeq" id="WP_114402292.1">
    <property type="nucleotide sequence ID" value="NZ_QPGB01000002.1"/>
</dbReference>
<gene>
    <name evidence="1" type="ORF">DU000_05120</name>
</gene>
<dbReference type="Proteomes" id="UP000252357">
    <property type="component" value="Unassembled WGS sequence"/>
</dbReference>
<keyword evidence="2" id="KW-1185">Reference proteome</keyword>
<evidence type="ECO:0000313" key="2">
    <source>
        <dbReference type="Proteomes" id="UP000252357"/>
    </source>
</evidence>
<comment type="caution">
    <text evidence="1">The sequence shown here is derived from an EMBL/GenBank/DDBJ whole genome shotgun (WGS) entry which is preliminary data.</text>
</comment>
<proteinExistence type="predicted"/>